<gene>
    <name evidence="4" type="ORF">OCL97_06295</name>
</gene>
<protein>
    <submittedName>
        <fullName evidence="4">SRPBCC domain-containing protein</fullName>
    </submittedName>
</protein>
<dbReference type="Gene3D" id="3.30.530.20">
    <property type="match status" value="1"/>
</dbReference>
<feature type="chain" id="PRO_5047463398" evidence="2">
    <location>
        <begin position="23"/>
        <end position="215"/>
    </location>
</feature>
<accession>A0ABW6CRY1</accession>
<dbReference type="InterPro" id="IPR023393">
    <property type="entry name" value="START-like_dom_sf"/>
</dbReference>
<comment type="caution">
    <text evidence="4">The sequence shown here is derived from an EMBL/GenBank/DDBJ whole genome shotgun (WGS) entry which is preliminary data.</text>
</comment>
<comment type="similarity">
    <text evidence="1">Belongs to the AHA1 family.</text>
</comment>
<organism evidence="4 5">
    <name type="scientific">Phenylobacterium ferrooxidans</name>
    <dbReference type="NCBI Taxonomy" id="2982689"/>
    <lineage>
        <taxon>Bacteria</taxon>
        <taxon>Pseudomonadati</taxon>
        <taxon>Pseudomonadota</taxon>
        <taxon>Alphaproteobacteria</taxon>
        <taxon>Caulobacterales</taxon>
        <taxon>Caulobacteraceae</taxon>
        <taxon>Phenylobacterium</taxon>
    </lineage>
</organism>
<feature type="domain" description="Activator of Hsp90 ATPase homologue 1/2-like C-terminal" evidence="3">
    <location>
        <begin position="53"/>
        <end position="162"/>
    </location>
</feature>
<evidence type="ECO:0000313" key="4">
    <source>
        <dbReference type="EMBL" id="MFD3263578.1"/>
    </source>
</evidence>
<evidence type="ECO:0000256" key="2">
    <source>
        <dbReference type="SAM" id="SignalP"/>
    </source>
</evidence>
<keyword evidence="5" id="KW-1185">Reference proteome</keyword>
<dbReference type="Pfam" id="PF08327">
    <property type="entry name" value="AHSA1"/>
    <property type="match status" value="1"/>
</dbReference>
<sequence length="215" mass="22962">MTRPIGVIAATLTLLLAGGAQAASWKDFPGVENSGFTEVDGDRVMQLSIVVPAPRAEVWRAFTTSDGYRTWATPLASVDLKVDGMIETNYDAAAKLGSAENIKNQITAYVPERLLVVRNVQAPTGFPGAAEFARTAVVIELSELTPQSTRVTLSGVGYGAGPVFDNLYRQFEWANAYSLAELKSRFVTGPIDWAARAAKEKAAAADRKVQGGAKP</sequence>
<dbReference type="CDD" id="cd07814">
    <property type="entry name" value="SRPBCC_CalC_Aha1-like"/>
    <property type="match status" value="1"/>
</dbReference>
<name>A0ABW6CRY1_9CAUL</name>
<proteinExistence type="inferred from homology"/>
<dbReference type="SUPFAM" id="SSF55961">
    <property type="entry name" value="Bet v1-like"/>
    <property type="match status" value="1"/>
</dbReference>
<evidence type="ECO:0000313" key="5">
    <source>
        <dbReference type="Proteomes" id="UP001598130"/>
    </source>
</evidence>
<dbReference type="Proteomes" id="UP001598130">
    <property type="component" value="Unassembled WGS sequence"/>
</dbReference>
<evidence type="ECO:0000259" key="3">
    <source>
        <dbReference type="Pfam" id="PF08327"/>
    </source>
</evidence>
<dbReference type="EMBL" id="JAOTJD010000008">
    <property type="protein sequence ID" value="MFD3263578.1"/>
    <property type="molecule type" value="Genomic_DNA"/>
</dbReference>
<reference evidence="4 5" key="1">
    <citation type="submission" date="2022-09" db="EMBL/GenBank/DDBJ databases">
        <title>New species of Phenylobacterium.</title>
        <authorList>
            <person name="Mieszkin S."/>
        </authorList>
    </citation>
    <scope>NUCLEOTIDE SEQUENCE [LARGE SCALE GENOMIC DNA]</scope>
    <source>
        <strain evidence="4 5">HK31-G</strain>
    </source>
</reference>
<evidence type="ECO:0000256" key="1">
    <source>
        <dbReference type="ARBA" id="ARBA00006817"/>
    </source>
</evidence>
<feature type="signal peptide" evidence="2">
    <location>
        <begin position="1"/>
        <end position="22"/>
    </location>
</feature>
<dbReference type="RefSeq" id="WP_377368608.1">
    <property type="nucleotide sequence ID" value="NZ_JAOTJD010000008.1"/>
</dbReference>
<keyword evidence="2" id="KW-0732">Signal</keyword>
<dbReference type="InterPro" id="IPR013538">
    <property type="entry name" value="ASHA1/2-like_C"/>
</dbReference>